<organism evidence="1 2">
    <name type="scientific">Portunus trituberculatus</name>
    <name type="common">Swimming crab</name>
    <name type="synonym">Neptunus trituberculatus</name>
    <dbReference type="NCBI Taxonomy" id="210409"/>
    <lineage>
        <taxon>Eukaryota</taxon>
        <taxon>Metazoa</taxon>
        <taxon>Ecdysozoa</taxon>
        <taxon>Arthropoda</taxon>
        <taxon>Crustacea</taxon>
        <taxon>Multicrustacea</taxon>
        <taxon>Malacostraca</taxon>
        <taxon>Eumalacostraca</taxon>
        <taxon>Eucarida</taxon>
        <taxon>Decapoda</taxon>
        <taxon>Pleocyemata</taxon>
        <taxon>Brachyura</taxon>
        <taxon>Eubrachyura</taxon>
        <taxon>Portunoidea</taxon>
        <taxon>Portunidae</taxon>
        <taxon>Portuninae</taxon>
        <taxon>Portunus</taxon>
    </lineage>
</organism>
<sequence>MEHTCASHTKVSRAGATDLFHVGAGHPCDQDALRTERTHASLLDKRKEATGSGVVGFGQRSHGALYAI</sequence>
<keyword evidence="2" id="KW-1185">Reference proteome</keyword>
<dbReference type="Proteomes" id="UP000324222">
    <property type="component" value="Unassembled WGS sequence"/>
</dbReference>
<dbReference type="EMBL" id="VSRR010003557">
    <property type="protein sequence ID" value="MPC36608.1"/>
    <property type="molecule type" value="Genomic_DNA"/>
</dbReference>
<name>A0A5B7ETP6_PORTR</name>
<proteinExistence type="predicted"/>
<protein>
    <submittedName>
        <fullName evidence="1">Uncharacterized protein</fullName>
    </submittedName>
</protein>
<accession>A0A5B7ETP6</accession>
<evidence type="ECO:0000313" key="2">
    <source>
        <dbReference type="Proteomes" id="UP000324222"/>
    </source>
</evidence>
<evidence type="ECO:0000313" key="1">
    <source>
        <dbReference type="EMBL" id="MPC36608.1"/>
    </source>
</evidence>
<gene>
    <name evidence="1" type="ORF">E2C01_030071</name>
</gene>
<dbReference type="AlphaFoldDB" id="A0A5B7ETP6"/>
<reference evidence="1 2" key="1">
    <citation type="submission" date="2019-05" db="EMBL/GenBank/DDBJ databases">
        <title>Another draft genome of Portunus trituberculatus and its Hox gene families provides insights of decapod evolution.</title>
        <authorList>
            <person name="Jeong J.-H."/>
            <person name="Song I."/>
            <person name="Kim S."/>
            <person name="Choi T."/>
            <person name="Kim D."/>
            <person name="Ryu S."/>
            <person name="Kim W."/>
        </authorList>
    </citation>
    <scope>NUCLEOTIDE SEQUENCE [LARGE SCALE GENOMIC DNA]</scope>
    <source>
        <tissue evidence="1">Muscle</tissue>
    </source>
</reference>
<comment type="caution">
    <text evidence="1">The sequence shown here is derived from an EMBL/GenBank/DDBJ whole genome shotgun (WGS) entry which is preliminary data.</text>
</comment>